<name>A0ABY6HTW3_9ARCH</name>
<organism evidence="1 2">
    <name type="scientific">Candidatus Lokiarchaeum ossiferum</name>
    <dbReference type="NCBI Taxonomy" id="2951803"/>
    <lineage>
        <taxon>Archaea</taxon>
        <taxon>Promethearchaeati</taxon>
        <taxon>Promethearchaeota</taxon>
        <taxon>Promethearchaeia</taxon>
        <taxon>Promethearchaeales</taxon>
        <taxon>Promethearchaeaceae</taxon>
        <taxon>Candidatus Lokiarchaeum</taxon>
    </lineage>
</organism>
<protein>
    <submittedName>
        <fullName evidence="1">Uncharacterized protein</fullName>
    </submittedName>
</protein>
<dbReference type="EMBL" id="CP104013">
    <property type="protein sequence ID" value="UYP46960.1"/>
    <property type="molecule type" value="Genomic_DNA"/>
</dbReference>
<proteinExistence type="predicted"/>
<accession>A0ABY6HTW3</accession>
<dbReference type="Proteomes" id="UP001208689">
    <property type="component" value="Chromosome"/>
</dbReference>
<gene>
    <name evidence="1" type="ORF">NEF87_003245</name>
</gene>
<sequence>MGKKSKEKSETNSNDTFFDDSKPEIFAHKERKCLCRGCYMTLKGAHERLFGKKLGYTAEDKLSVYQSIDDFLHYTQFFDLAHFTEENQADVPIILHLIYSNREKEEQSLCDSSMNDVTDLIFERIILPSMTPEERMRHFGYKESHNLPNSSLYGPKDGLPSSSFYI</sequence>
<evidence type="ECO:0000313" key="2">
    <source>
        <dbReference type="Proteomes" id="UP001208689"/>
    </source>
</evidence>
<keyword evidence="2" id="KW-1185">Reference proteome</keyword>
<reference evidence="1" key="1">
    <citation type="submission" date="2022-09" db="EMBL/GenBank/DDBJ databases">
        <title>Actin cytoskeleton and complex cell architecture in an #Asgard archaeon.</title>
        <authorList>
            <person name="Ponce Toledo R.I."/>
            <person name="Schleper C."/>
            <person name="Rodrigues Oliveira T."/>
            <person name="Wollweber F."/>
            <person name="Xu J."/>
            <person name="Rittmann S."/>
            <person name="Klingl A."/>
            <person name="Pilhofer M."/>
        </authorList>
    </citation>
    <scope>NUCLEOTIDE SEQUENCE</scope>
    <source>
        <strain evidence="1">B-35</strain>
    </source>
</reference>
<evidence type="ECO:0000313" key="1">
    <source>
        <dbReference type="EMBL" id="UYP46960.1"/>
    </source>
</evidence>